<dbReference type="CDD" id="cd01011">
    <property type="entry name" value="nicotinamidase"/>
    <property type="match status" value="1"/>
</dbReference>
<feature type="domain" description="Isochorismatase-like" evidence="9">
    <location>
        <begin position="9"/>
        <end position="176"/>
    </location>
</feature>
<dbReference type="PANTHER" id="PTHR11080">
    <property type="entry name" value="PYRAZINAMIDASE/NICOTINAMIDASE"/>
    <property type="match status" value="1"/>
</dbReference>
<evidence type="ECO:0000256" key="5">
    <source>
        <dbReference type="ARBA" id="ARBA00037900"/>
    </source>
</evidence>
<dbReference type="EMBL" id="JABEQH010000014">
    <property type="protein sequence ID" value="MBB2176525.1"/>
    <property type="molecule type" value="Genomic_DNA"/>
</dbReference>
<reference evidence="10 11" key="1">
    <citation type="submission" date="2020-04" db="EMBL/GenBank/DDBJ databases">
        <title>Description of novel Gluconacetobacter.</title>
        <authorList>
            <person name="Sombolestani A."/>
        </authorList>
    </citation>
    <scope>NUCLEOTIDE SEQUENCE [LARGE SCALE GENOMIC DNA]</scope>
    <source>
        <strain evidence="10 11">LMG 21312</strain>
    </source>
</reference>
<dbReference type="RefSeq" id="WP_182943874.1">
    <property type="nucleotide sequence ID" value="NZ_JABEQH010000014.1"/>
</dbReference>
<gene>
    <name evidence="10" type="primary">pncA</name>
    <name evidence="10" type="ORF">HLH21_11385</name>
</gene>
<dbReference type="InterPro" id="IPR000868">
    <property type="entry name" value="Isochorismatase-like_dom"/>
</dbReference>
<protein>
    <recommendedName>
        <fullName evidence="6">nicotinamidase</fullName>
        <ecNumber evidence="6">3.5.1.19</ecNumber>
    </recommendedName>
    <alternativeName>
        <fullName evidence="7">Nicotinamide deamidase</fullName>
    </alternativeName>
</protein>
<feature type="region of interest" description="Disordered" evidence="8">
    <location>
        <begin position="52"/>
        <end position="75"/>
    </location>
</feature>
<keyword evidence="3" id="KW-0479">Metal-binding</keyword>
<evidence type="ECO:0000313" key="10">
    <source>
        <dbReference type="EMBL" id="MBB2176525.1"/>
    </source>
</evidence>
<dbReference type="GO" id="GO:0019363">
    <property type="term" value="P:pyridine nucleotide biosynthetic process"/>
    <property type="evidence" value="ECO:0007669"/>
    <property type="project" value="UniProtKB-KW"/>
</dbReference>
<evidence type="ECO:0000256" key="6">
    <source>
        <dbReference type="ARBA" id="ARBA00039017"/>
    </source>
</evidence>
<keyword evidence="2" id="KW-0662">Pyridine nucleotide biosynthesis</keyword>
<keyword evidence="11" id="KW-1185">Reference proteome</keyword>
<dbReference type="SUPFAM" id="SSF52499">
    <property type="entry name" value="Isochorismatase-like hydrolases"/>
    <property type="match status" value="1"/>
</dbReference>
<dbReference type="Gene3D" id="3.40.50.850">
    <property type="entry name" value="Isochorismatase-like"/>
    <property type="match status" value="1"/>
</dbReference>
<evidence type="ECO:0000313" key="11">
    <source>
        <dbReference type="Proteomes" id="UP000561066"/>
    </source>
</evidence>
<comment type="similarity">
    <text evidence="1">Belongs to the isochorismatase family.</text>
</comment>
<dbReference type="Proteomes" id="UP000561066">
    <property type="component" value="Unassembled WGS sequence"/>
</dbReference>
<evidence type="ECO:0000256" key="1">
    <source>
        <dbReference type="ARBA" id="ARBA00006336"/>
    </source>
</evidence>
<keyword evidence="4 10" id="KW-0378">Hydrolase</keyword>
<accession>A0A7W4J873</accession>
<dbReference type="InterPro" id="IPR036380">
    <property type="entry name" value="Isochorismatase-like_sf"/>
</dbReference>
<organism evidence="10 11">
    <name type="scientific">Gluconacetobacter johannae</name>
    <dbReference type="NCBI Taxonomy" id="112140"/>
    <lineage>
        <taxon>Bacteria</taxon>
        <taxon>Pseudomonadati</taxon>
        <taxon>Pseudomonadota</taxon>
        <taxon>Alphaproteobacteria</taxon>
        <taxon>Acetobacterales</taxon>
        <taxon>Acetobacteraceae</taxon>
        <taxon>Gluconacetobacter</taxon>
    </lineage>
</organism>
<comment type="caution">
    <text evidence="10">The sequence shown here is derived from an EMBL/GenBank/DDBJ whole genome shotgun (WGS) entry which is preliminary data.</text>
</comment>
<comment type="pathway">
    <text evidence="5">Cofactor biosynthesis; nicotinate biosynthesis; nicotinate from nicotinamide: step 1/1.</text>
</comment>
<dbReference type="Pfam" id="PF00857">
    <property type="entry name" value="Isochorismatase"/>
    <property type="match status" value="1"/>
</dbReference>
<dbReference type="PANTHER" id="PTHR11080:SF2">
    <property type="entry name" value="LD05707P"/>
    <property type="match status" value="1"/>
</dbReference>
<dbReference type="GO" id="GO:0046872">
    <property type="term" value="F:metal ion binding"/>
    <property type="evidence" value="ECO:0007669"/>
    <property type="project" value="UniProtKB-KW"/>
</dbReference>
<proteinExistence type="inferred from homology"/>
<dbReference type="NCBIfam" id="NF008623">
    <property type="entry name" value="PRK11609.1"/>
    <property type="match status" value="1"/>
</dbReference>
<evidence type="ECO:0000256" key="8">
    <source>
        <dbReference type="SAM" id="MobiDB-lite"/>
    </source>
</evidence>
<evidence type="ECO:0000256" key="3">
    <source>
        <dbReference type="ARBA" id="ARBA00022723"/>
    </source>
</evidence>
<evidence type="ECO:0000256" key="2">
    <source>
        <dbReference type="ARBA" id="ARBA00022642"/>
    </source>
</evidence>
<dbReference type="InterPro" id="IPR052347">
    <property type="entry name" value="Isochorismatase_Nicotinamidase"/>
</dbReference>
<dbReference type="AlphaFoldDB" id="A0A7W4J873"/>
<evidence type="ECO:0000256" key="7">
    <source>
        <dbReference type="ARBA" id="ARBA00043224"/>
    </source>
</evidence>
<sequence length="201" mass="21569">MIQITGHDALLIVDVQNDFLPRGPLAVPDGDAVVPIINHLTRLPFGQQAASQDWHPRGHTSFTSAHPPNAAPAGTWRDHCIAGTRGADLAADLDQTRIGLIVRKGRAPDVDSYSAFLDNDRVTRTGLEYWLSGLGIRRVFVAGLALDYCVAFTAIDAKALGFETFVVEDACRGIAPTPDVTWRTLGGHGIHRVRSGDLAGA</sequence>
<dbReference type="EC" id="3.5.1.19" evidence="6"/>
<name>A0A7W4J873_9PROT</name>
<evidence type="ECO:0000256" key="4">
    <source>
        <dbReference type="ARBA" id="ARBA00022801"/>
    </source>
</evidence>
<dbReference type="GO" id="GO:0008936">
    <property type="term" value="F:nicotinamidase activity"/>
    <property type="evidence" value="ECO:0007669"/>
    <property type="project" value="UniProtKB-EC"/>
</dbReference>
<evidence type="ECO:0000259" key="9">
    <source>
        <dbReference type="Pfam" id="PF00857"/>
    </source>
</evidence>